<reference evidence="3" key="1">
    <citation type="journal article" date="2017" name="Nat. Ecol. Evol.">
        <title>Genome expansion and lineage-specific genetic innovations in the forest pathogenic fungi Armillaria.</title>
        <authorList>
            <person name="Sipos G."/>
            <person name="Prasanna A.N."/>
            <person name="Walter M.C."/>
            <person name="O'Connor E."/>
            <person name="Balint B."/>
            <person name="Krizsan K."/>
            <person name="Kiss B."/>
            <person name="Hess J."/>
            <person name="Varga T."/>
            <person name="Slot J."/>
            <person name="Riley R."/>
            <person name="Boka B."/>
            <person name="Rigling D."/>
            <person name="Barry K."/>
            <person name="Lee J."/>
            <person name="Mihaltcheva S."/>
            <person name="LaButti K."/>
            <person name="Lipzen A."/>
            <person name="Waldron R."/>
            <person name="Moloney N.M."/>
            <person name="Sperisen C."/>
            <person name="Kredics L."/>
            <person name="Vagvoelgyi C."/>
            <person name="Patrignani A."/>
            <person name="Fitzpatrick D."/>
            <person name="Nagy I."/>
            <person name="Doyle S."/>
            <person name="Anderson J.B."/>
            <person name="Grigoriev I.V."/>
            <person name="Gueldener U."/>
            <person name="Muensterkoetter M."/>
            <person name="Nagy L.G."/>
        </authorList>
    </citation>
    <scope>NUCLEOTIDE SEQUENCE [LARGE SCALE GENOMIC DNA]</scope>
    <source>
        <strain evidence="3">C18/9</strain>
    </source>
</reference>
<evidence type="ECO:0000313" key="3">
    <source>
        <dbReference type="Proteomes" id="UP000219338"/>
    </source>
</evidence>
<feature type="compositionally biased region" description="Basic and acidic residues" evidence="1">
    <location>
        <begin position="524"/>
        <end position="534"/>
    </location>
</feature>
<gene>
    <name evidence="2" type="ORF">ARMOST_11441</name>
</gene>
<organism evidence="2 3">
    <name type="scientific">Armillaria ostoyae</name>
    <name type="common">Armillaria root rot fungus</name>
    <dbReference type="NCBI Taxonomy" id="47428"/>
    <lineage>
        <taxon>Eukaryota</taxon>
        <taxon>Fungi</taxon>
        <taxon>Dikarya</taxon>
        <taxon>Basidiomycota</taxon>
        <taxon>Agaricomycotina</taxon>
        <taxon>Agaricomycetes</taxon>
        <taxon>Agaricomycetidae</taxon>
        <taxon>Agaricales</taxon>
        <taxon>Marasmiineae</taxon>
        <taxon>Physalacriaceae</taxon>
        <taxon>Armillaria</taxon>
    </lineage>
</organism>
<dbReference type="AlphaFoldDB" id="A0A284RH54"/>
<dbReference type="Proteomes" id="UP000219338">
    <property type="component" value="Unassembled WGS sequence"/>
</dbReference>
<feature type="compositionally biased region" description="Basic residues" evidence="1">
    <location>
        <begin position="535"/>
        <end position="555"/>
    </location>
</feature>
<sequence length="630" mass="71175">MATSHSKKTHDLEELDPRWKSYPLKRKQSQVFDEKVPIYLNEYRRLNPRLVSWKHIKQEDQISLVALQNSLIRDIFDHVHFDQGNLIDLKMHSRKEWEDNFRKGFKNRADSLKNAKSSQTSKPRMDSSEASHPVNGPKPAENPRDAKHTADAIHKLAKMLRFSGSLTGRGWFEMEKKAEIKAFLAEKRRARREGGSEETGEDKVALDLENPGGEYQLMVKARWDALTSDKQAEWEQKAKKIEHCAAENREELPFVIPDFLDLLCSEKVIGPALCYFYVAWRKEDGRPTVLSYANTVNGRTLQEIVTSREMGDTPEERKHAWASRLAREAAMILPELPMPVSKSDDFPPFVAFDKTKCTPDQWAKYIHSFFETVWNHCNPTIVLPWQELVLAPEKFYDRKIHKFPVPIRNSSVTPYTIGECIMLLEYLEKENVPPLPSPPRNLSPPPPPSLPVPPSPSLPRNSSPPLPPSLPAPPPPPPSPPSPPPPAPPMRCSTPKTPQNKAGVLEPLTPEEDLESFLAANPRLEQEKEKEVKSKKPRGRGGKKTKSVAKKKAGPAKKAGSVSEGVAVTDARGTKRKRDDSPDRTPPPKRGMRGYAYVSPTYVPPRGRLDVTPETDLGRTRLQAKKNDPK</sequence>
<feature type="compositionally biased region" description="Pro residues" evidence="1">
    <location>
        <begin position="434"/>
        <end position="489"/>
    </location>
</feature>
<dbReference type="STRING" id="47428.A0A284RH54"/>
<proteinExistence type="predicted"/>
<evidence type="ECO:0000256" key="1">
    <source>
        <dbReference type="SAM" id="MobiDB-lite"/>
    </source>
</evidence>
<protein>
    <submittedName>
        <fullName evidence="2">Uncharacterized protein</fullName>
    </submittedName>
</protein>
<feature type="region of interest" description="Disordered" evidence="1">
    <location>
        <begin position="434"/>
        <end position="630"/>
    </location>
</feature>
<accession>A0A284RH54</accession>
<evidence type="ECO:0000313" key="2">
    <source>
        <dbReference type="EMBL" id="SJL08079.1"/>
    </source>
</evidence>
<dbReference type="OrthoDB" id="3269304at2759"/>
<name>A0A284RH54_ARMOS</name>
<keyword evidence="3" id="KW-1185">Reference proteome</keyword>
<feature type="region of interest" description="Disordered" evidence="1">
    <location>
        <begin position="108"/>
        <end position="148"/>
    </location>
</feature>
<feature type="compositionally biased region" description="Basic and acidic residues" evidence="1">
    <location>
        <begin position="607"/>
        <end position="630"/>
    </location>
</feature>
<dbReference type="EMBL" id="FUEG01000009">
    <property type="protein sequence ID" value="SJL08079.1"/>
    <property type="molecule type" value="Genomic_DNA"/>
</dbReference>